<evidence type="ECO:0000256" key="5">
    <source>
        <dbReference type="SAM" id="MobiDB-lite"/>
    </source>
</evidence>
<dbReference type="SUPFAM" id="SSF53807">
    <property type="entry name" value="Helical backbone' metal receptor"/>
    <property type="match status" value="1"/>
</dbReference>
<organism evidence="8 9">
    <name type="scientific">Corynebacterium pygosceleis</name>
    <dbReference type="NCBI Taxonomy" id="2800406"/>
    <lineage>
        <taxon>Bacteria</taxon>
        <taxon>Bacillati</taxon>
        <taxon>Actinomycetota</taxon>
        <taxon>Actinomycetes</taxon>
        <taxon>Mycobacteriales</taxon>
        <taxon>Corynebacteriaceae</taxon>
        <taxon>Corynebacterium</taxon>
    </lineage>
</organism>
<gene>
    <name evidence="8" type="ORF">OS125_10495</name>
</gene>
<dbReference type="InterPro" id="IPR002491">
    <property type="entry name" value="ABC_transptr_periplasmic_BD"/>
</dbReference>
<evidence type="ECO:0000256" key="2">
    <source>
        <dbReference type="ARBA" id="ARBA00008814"/>
    </source>
</evidence>
<dbReference type="Gene3D" id="3.40.50.1980">
    <property type="entry name" value="Nitrogenase molybdenum iron protein domain"/>
    <property type="match status" value="2"/>
</dbReference>
<feature type="region of interest" description="Disordered" evidence="5">
    <location>
        <begin position="347"/>
        <end position="367"/>
    </location>
</feature>
<accession>A0ABT3WU75</accession>
<dbReference type="RefSeq" id="WP_200254610.1">
    <property type="nucleotide sequence ID" value="NZ_JAENIQ020000004.1"/>
</dbReference>
<dbReference type="EMBL" id="JAPMKV010000007">
    <property type="protein sequence ID" value="MCX7445663.1"/>
    <property type="molecule type" value="Genomic_DNA"/>
</dbReference>
<keyword evidence="4 6" id="KW-0732">Signal</keyword>
<comment type="similarity">
    <text evidence="2">Belongs to the bacterial solute-binding protein 8 family.</text>
</comment>
<keyword evidence="3" id="KW-0813">Transport</keyword>
<comment type="subcellular location">
    <subcellularLocation>
        <location evidence="1">Cell envelope</location>
    </subcellularLocation>
</comment>
<evidence type="ECO:0000256" key="1">
    <source>
        <dbReference type="ARBA" id="ARBA00004196"/>
    </source>
</evidence>
<evidence type="ECO:0000256" key="4">
    <source>
        <dbReference type="ARBA" id="ARBA00022729"/>
    </source>
</evidence>
<feature type="domain" description="Fe/B12 periplasmic-binding" evidence="7">
    <location>
        <begin position="75"/>
        <end position="335"/>
    </location>
</feature>
<dbReference type="Proteomes" id="UP001081709">
    <property type="component" value="Unassembled WGS sequence"/>
</dbReference>
<sequence>MTSSSVSLRVGVLIAAVSVLCSLAGCATASDSPTRTTETEVVESSAGATAQATDSRQISIVHALGTTKLDAPAKTVVALDDPWADAVLMLHGTLLGYADTHAQGTGLGDYLGNLPERFGADAAIVGTPREPDFDAIAALRPDLIVGAKETSGEHYARLSAIAPTVMSEGAPATWKSGYLALGKALGAETAAAGAIAEYEQQARRVGDAIRAGADDPTISVVRFQTGPTRIYAAGSFPGTVLADAGLARPKSQRSDQNFIKVTPDRVGEVDADRIFITMSPLGGERSMESFRSTADWRALDRRTVPADDGVWITSESLPGAYAILGALARAFNVDGPVVPDGLAGAVKGTPAGENIQVDGGQLPRSHP</sequence>
<evidence type="ECO:0000256" key="6">
    <source>
        <dbReference type="SAM" id="SignalP"/>
    </source>
</evidence>
<reference evidence="8" key="1">
    <citation type="submission" date="2022-11" db="EMBL/GenBank/DDBJ databases">
        <title>Corynebacterium sp. isolated from Penguins.</title>
        <authorList>
            <person name="Sedlar K."/>
            <person name="Svec P."/>
        </authorList>
    </citation>
    <scope>NUCLEOTIDE SEQUENCE</scope>
    <source>
        <strain evidence="8">P7003</strain>
    </source>
</reference>
<evidence type="ECO:0000256" key="3">
    <source>
        <dbReference type="ARBA" id="ARBA00022448"/>
    </source>
</evidence>
<protein>
    <submittedName>
        <fullName evidence="8">ABC transporter substrate-binding protein</fullName>
    </submittedName>
</protein>
<evidence type="ECO:0000259" key="7">
    <source>
        <dbReference type="PROSITE" id="PS50983"/>
    </source>
</evidence>
<proteinExistence type="inferred from homology"/>
<feature type="chain" id="PRO_5046626648" evidence="6">
    <location>
        <begin position="30"/>
        <end position="367"/>
    </location>
</feature>
<evidence type="ECO:0000313" key="9">
    <source>
        <dbReference type="Proteomes" id="UP001081709"/>
    </source>
</evidence>
<dbReference type="PANTHER" id="PTHR30532">
    <property type="entry name" value="IRON III DICITRATE-BINDING PERIPLASMIC PROTEIN"/>
    <property type="match status" value="1"/>
</dbReference>
<dbReference type="PANTHER" id="PTHR30532:SF1">
    <property type="entry name" value="IRON(3+)-HYDROXAMATE-BINDING PROTEIN FHUD"/>
    <property type="match status" value="1"/>
</dbReference>
<feature type="signal peptide" evidence="6">
    <location>
        <begin position="1"/>
        <end position="29"/>
    </location>
</feature>
<dbReference type="PROSITE" id="PS50983">
    <property type="entry name" value="FE_B12_PBP"/>
    <property type="match status" value="1"/>
</dbReference>
<evidence type="ECO:0000313" key="8">
    <source>
        <dbReference type="EMBL" id="MCX7445663.1"/>
    </source>
</evidence>
<comment type="caution">
    <text evidence="8">The sequence shown here is derived from an EMBL/GenBank/DDBJ whole genome shotgun (WGS) entry which is preliminary data.</text>
</comment>
<name>A0ABT3WU75_9CORY</name>
<dbReference type="InterPro" id="IPR051313">
    <property type="entry name" value="Bact_iron-sidero_bind"/>
</dbReference>
<dbReference type="Pfam" id="PF01497">
    <property type="entry name" value="Peripla_BP_2"/>
    <property type="match status" value="1"/>
</dbReference>
<keyword evidence="9" id="KW-1185">Reference proteome</keyword>